<evidence type="ECO:0000313" key="3">
    <source>
        <dbReference type="Proteomes" id="UP000238157"/>
    </source>
</evidence>
<feature type="domain" description="3-keto-alpha-glucoside-1,2-lyase/3-keto-2-hydroxy-glucal hydratase" evidence="1">
    <location>
        <begin position="256"/>
        <end position="464"/>
    </location>
</feature>
<dbReference type="EMBL" id="PVTR01000001">
    <property type="protein sequence ID" value="PRY90404.1"/>
    <property type="molecule type" value="Genomic_DNA"/>
</dbReference>
<name>A0A2T0WV01_9BACT</name>
<dbReference type="InterPro" id="IPR010496">
    <property type="entry name" value="AL/BT2_dom"/>
</dbReference>
<organism evidence="2 3">
    <name type="scientific">Mongoliibacter ruber</name>
    <dbReference type="NCBI Taxonomy" id="1750599"/>
    <lineage>
        <taxon>Bacteria</taxon>
        <taxon>Pseudomonadati</taxon>
        <taxon>Bacteroidota</taxon>
        <taxon>Cytophagia</taxon>
        <taxon>Cytophagales</taxon>
        <taxon>Cyclobacteriaceae</taxon>
        <taxon>Mongoliibacter</taxon>
    </lineage>
</organism>
<feature type="domain" description="3-keto-alpha-glucoside-1,2-lyase/3-keto-2-hydroxy-glucal hydratase" evidence="1">
    <location>
        <begin position="36"/>
        <end position="225"/>
    </location>
</feature>
<dbReference type="GO" id="GO:0016787">
    <property type="term" value="F:hydrolase activity"/>
    <property type="evidence" value="ECO:0007669"/>
    <property type="project" value="InterPro"/>
</dbReference>
<evidence type="ECO:0000259" key="1">
    <source>
        <dbReference type="Pfam" id="PF06439"/>
    </source>
</evidence>
<dbReference type="PROSITE" id="PS51257">
    <property type="entry name" value="PROKAR_LIPOPROTEIN"/>
    <property type="match status" value="1"/>
</dbReference>
<keyword evidence="3" id="KW-1185">Reference proteome</keyword>
<proteinExistence type="predicted"/>
<protein>
    <submittedName>
        <fullName evidence="2">Uncharacterized protein DUF1080</fullName>
    </submittedName>
</protein>
<dbReference type="Gene3D" id="2.60.120.560">
    <property type="entry name" value="Exo-inulinase, domain 1"/>
    <property type="match status" value="2"/>
</dbReference>
<dbReference type="Pfam" id="PF06439">
    <property type="entry name" value="3keto-disac_hyd"/>
    <property type="match status" value="2"/>
</dbReference>
<dbReference type="Proteomes" id="UP000238157">
    <property type="component" value="Unassembled WGS sequence"/>
</dbReference>
<accession>A0A2T0WV01</accession>
<comment type="caution">
    <text evidence="2">The sequence shown here is derived from an EMBL/GenBank/DDBJ whole genome shotgun (WGS) entry which is preliminary data.</text>
</comment>
<sequence>MNPQNMKAIKLIYFLTLISILTYSCQSPTNNKQEDGWTDLFNGKDLSGWKTVMGAADFQVEDDVIIGFAKANTPNTFLVTEEDYTDFILELDLKIENLSSNSGVMVRGQFDPSARDGNGLVYGYQIEADPTERAWSGGLYDEARRGWLYPLDLNPDAKSAFKMNEWNHYRIEAIGNEIKTWINGQEVSYVVDEMDTKGHIGLQVHSINNPDDEGNKTYFRNVRVKTENLDPKPFSSDLFVVNTTLNTLTDLEKDKGWKLLFNGESTDGWRAAYKDEIPSEGWQVKDGLLIIKASDGSESMTFGDIVTEEKYSAFDLAFDFKFSEGANSGVKYFVTLSENNVGSAIGLEYQILDDEKHPDAKMGLDGNRTLASLYDLIPAKKSGRFVKGPGEWNKGRVLVNTDNTVTHFLNGVKVLEYKRGSDEYRSKVAGSKYKIWEDFGEAEEGHILLQDHGDEVHFKNIKIKTLH</sequence>
<dbReference type="AlphaFoldDB" id="A0A2T0WV01"/>
<evidence type="ECO:0000313" key="2">
    <source>
        <dbReference type="EMBL" id="PRY90404.1"/>
    </source>
</evidence>
<reference evidence="2 3" key="1">
    <citation type="submission" date="2018-03" db="EMBL/GenBank/DDBJ databases">
        <title>Genomic Encyclopedia of Archaeal and Bacterial Type Strains, Phase II (KMG-II): from individual species to whole genera.</title>
        <authorList>
            <person name="Goeker M."/>
        </authorList>
    </citation>
    <scope>NUCLEOTIDE SEQUENCE [LARGE SCALE GENOMIC DNA]</scope>
    <source>
        <strain evidence="2 3">DSM 27929</strain>
    </source>
</reference>
<gene>
    <name evidence="2" type="ORF">CLW00_10163</name>
</gene>